<protein>
    <submittedName>
        <fullName evidence="2">Uncharacterized protein</fullName>
    </submittedName>
</protein>
<sequence>MEPKARSLVKTNDASGVSSFFLRQPFLIGYLIVLSPGWIYSSD</sequence>
<evidence type="ECO:0000313" key="2">
    <source>
        <dbReference type="EMBL" id="VAY87828.1"/>
    </source>
</evidence>
<proteinExistence type="predicted"/>
<accession>A0A3P3ZN05</accession>
<feature type="transmembrane region" description="Helical" evidence="1">
    <location>
        <begin position="20"/>
        <end position="40"/>
    </location>
</feature>
<gene>
    <name evidence="2" type="ORF">CARN8_2430007</name>
</gene>
<dbReference type="EMBL" id="UOYP01000161">
    <property type="protein sequence ID" value="VAY87828.1"/>
    <property type="molecule type" value="Genomic_DNA"/>
</dbReference>
<keyword evidence="1" id="KW-1133">Transmembrane helix</keyword>
<keyword evidence="1" id="KW-0472">Membrane</keyword>
<reference evidence="2" key="1">
    <citation type="submission" date="2018-10" db="EMBL/GenBank/DDBJ databases">
        <authorList>
            <person name="Plewniak F."/>
        </authorList>
    </citation>
    <scope>NUCLEOTIDE SEQUENCE</scope>
</reference>
<keyword evidence="1" id="KW-0812">Transmembrane</keyword>
<dbReference type="AlphaFoldDB" id="A0A3P3ZN05"/>
<evidence type="ECO:0000256" key="1">
    <source>
        <dbReference type="SAM" id="Phobius"/>
    </source>
</evidence>
<organism evidence="2">
    <name type="scientific">mine drainage metagenome</name>
    <dbReference type="NCBI Taxonomy" id="410659"/>
    <lineage>
        <taxon>unclassified sequences</taxon>
        <taxon>metagenomes</taxon>
        <taxon>ecological metagenomes</taxon>
    </lineage>
</organism>
<name>A0A3P3ZN05_9ZZZZ</name>